<protein>
    <submittedName>
        <fullName evidence="1">Uncharacterized protein</fullName>
    </submittedName>
</protein>
<sequence length="54" mass="6184">MFSPINRFQLSLSTLLPSPGTVSAPRYQIIPLGTDLNWLLLLTDFQESFYTWPP</sequence>
<gene>
    <name evidence="1" type="ORF">BRARA_F02199</name>
</gene>
<dbReference type="Proteomes" id="UP000264353">
    <property type="component" value="Chromosome A6"/>
</dbReference>
<dbReference type="EMBL" id="CM010633">
    <property type="protein sequence ID" value="RID58942.1"/>
    <property type="molecule type" value="Genomic_DNA"/>
</dbReference>
<name>A0A397YZR7_BRACM</name>
<evidence type="ECO:0000313" key="1">
    <source>
        <dbReference type="EMBL" id="RID58942.1"/>
    </source>
</evidence>
<reference evidence="1 2" key="1">
    <citation type="submission" date="2018-06" db="EMBL/GenBank/DDBJ databases">
        <title>WGS assembly of Brassica rapa FPsc.</title>
        <authorList>
            <person name="Bowman J."/>
            <person name="Kohchi T."/>
            <person name="Yamato K."/>
            <person name="Jenkins J."/>
            <person name="Shu S."/>
            <person name="Ishizaki K."/>
            <person name="Yamaoka S."/>
            <person name="Nishihama R."/>
            <person name="Nakamura Y."/>
            <person name="Berger F."/>
            <person name="Adam C."/>
            <person name="Aki S."/>
            <person name="Althoff F."/>
            <person name="Araki T."/>
            <person name="Arteaga-Vazquez M."/>
            <person name="Balasubrmanian S."/>
            <person name="Bauer D."/>
            <person name="Boehm C."/>
            <person name="Briginshaw L."/>
            <person name="Caballero-Perez J."/>
            <person name="Catarino B."/>
            <person name="Chen F."/>
            <person name="Chiyoda S."/>
            <person name="Chovatia M."/>
            <person name="Davies K."/>
            <person name="Delmans M."/>
            <person name="Demura T."/>
            <person name="Dierschke T."/>
            <person name="Dolan L."/>
            <person name="Dorantes-Acosta A."/>
            <person name="Eklund D."/>
            <person name="Florent S."/>
            <person name="Flores-Sandoval E."/>
            <person name="Fujiyama A."/>
            <person name="Fukuzawa H."/>
            <person name="Galik B."/>
            <person name="Grimanelli D."/>
            <person name="Grimwood J."/>
            <person name="Grossniklaus U."/>
            <person name="Hamada T."/>
            <person name="Haseloff J."/>
            <person name="Hetherington A."/>
            <person name="Higo A."/>
            <person name="Hirakawa Y."/>
            <person name="Hundley H."/>
            <person name="Ikeda Y."/>
            <person name="Inoue K."/>
            <person name="Inoue S."/>
            <person name="Ishida S."/>
            <person name="Jia Q."/>
            <person name="Kakita M."/>
            <person name="Kanazawa T."/>
            <person name="Kawai Y."/>
            <person name="Kawashima T."/>
            <person name="Kennedy M."/>
            <person name="Kinose K."/>
            <person name="Kinoshita T."/>
            <person name="Kohara Y."/>
            <person name="Koide E."/>
            <person name="Komatsu K."/>
            <person name="Kopischke S."/>
            <person name="Kubo M."/>
            <person name="Kyozuka J."/>
            <person name="Lagercrantz U."/>
            <person name="Lin S."/>
            <person name="Lindquist E."/>
            <person name="Lipzen A."/>
            <person name="Lu C."/>
            <person name="Luna E."/>
            <person name="Martienssen R."/>
            <person name="Minamino N."/>
            <person name="Mizutani M."/>
            <person name="Mizutani M."/>
            <person name="Mochizuki N."/>
            <person name="Monte I."/>
            <person name="Mosher R."/>
            <person name="Nagasaki H."/>
            <person name="Nakagami H."/>
            <person name="Naramoto S."/>
            <person name="Nishitani K."/>
            <person name="Ohtani M."/>
            <person name="Okamoto T."/>
            <person name="Okumura M."/>
            <person name="Phillips J."/>
            <person name="Pollak B."/>
            <person name="Reinders A."/>
            <person name="Roevekamp M."/>
            <person name="Sano R."/>
            <person name="Sawa S."/>
            <person name="Schmid M."/>
            <person name="Shirakawa M."/>
            <person name="Solano R."/>
            <person name="Spunde A."/>
            <person name="Suetsugu N."/>
            <person name="Sugano S."/>
            <person name="Sugiyama A."/>
            <person name="Sun R."/>
            <person name="Suzuki Y."/>
            <person name="Takenaka M."/>
            <person name="Takezawa D."/>
            <person name="Tomogane H."/>
            <person name="Tsuzuki M."/>
            <person name="Ueda T."/>
            <person name="Umeda M."/>
            <person name="Ward J."/>
            <person name="Watanabe Y."/>
            <person name="Yazaki K."/>
            <person name="Yokoyama R."/>
            <person name="Yoshitake Y."/>
            <person name="Yotsui I."/>
            <person name="Zachgo S."/>
            <person name="Schmutz J."/>
        </authorList>
    </citation>
    <scope>NUCLEOTIDE SEQUENCE [LARGE SCALE GENOMIC DNA]</scope>
    <source>
        <strain evidence="2">cv. B-3</strain>
    </source>
</reference>
<organism evidence="1 2">
    <name type="scientific">Brassica campestris</name>
    <name type="common">Field mustard</name>
    <dbReference type="NCBI Taxonomy" id="3711"/>
    <lineage>
        <taxon>Eukaryota</taxon>
        <taxon>Viridiplantae</taxon>
        <taxon>Streptophyta</taxon>
        <taxon>Embryophyta</taxon>
        <taxon>Tracheophyta</taxon>
        <taxon>Spermatophyta</taxon>
        <taxon>Magnoliopsida</taxon>
        <taxon>eudicotyledons</taxon>
        <taxon>Gunneridae</taxon>
        <taxon>Pentapetalae</taxon>
        <taxon>rosids</taxon>
        <taxon>malvids</taxon>
        <taxon>Brassicales</taxon>
        <taxon>Brassicaceae</taxon>
        <taxon>Brassiceae</taxon>
        <taxon>Brassica</taxon>
    </lineage>
</organism>
<proteinExistence type="predicted"/>
<evidence type="ECO:0000313" key="2">
    <source>
        <dbReference type="Proteomes" id="UP000264353"/>
    </source>
</evidence>
<accession>A0A397YZR7</accession>
<dbReference type="AlphaFoldDB" id="A0A397YZR7"/>